<keyword evidence="8" id="KW-1185">Reference proteome</keyword>
<evidence type="ECO:0000313" key="7">
    <source>
        <dbReference type="EMBL" id="SMF53673.1"/>
    </source>
</evidence>
<dbReference type="Gene3D" id="1.20.1250.20">
    <property type="entry name" value="MFS general substrate transporter like domains"/>
    <property type="match status" value="2"/>
</dbReference>
<dbReference type="EMBL" id="FWZX01000019">
    <property type="protein sequence ID" value="SMF53673.1"/>
    <property type="molecule type" value="Genomic_DNA"/>
</dbReference>
<keyword evidence="4 6" id="KW-1133">Transmembrane helix</keyword>
<feature type="transmembrane region" description="Helical" evidence="6">
    <location>
        <begin position="286"/>
        <end position="305"/>
    </location>
</feature>
<reference evidence="7 8" key="1">
    <citation type="submission" date="2017-04" db="EMBL/GenBank/DDBJ databases">
        <authorList>
            <person name="Afonso C.L."/>
            <person name="Miller P.J."/>
            <person name="Scott M.A."/>
            <person name="Spackman E."/>
            <person name="Goraichik I."/>
            <person name="Dimitrov K.M."/>
            <person name="Suarez D.L."/>
            <person name="Swayne D.E."/>
        </authorList>
    </citation>
    <scope>NUCLEOTIDE SEQUENCE [LARGE SCALE GENOMIC DNA]</scope>
    <source>
        <strain evidence="7 8">USBA 355</strain>
    </source>
</reference>
<evidence type="ECO:0000313" key="8">
    <source>
        <dbReference type="Proteomes" id="UP000192917"/>
    </source>
</evidence>
<name>A0A1Y6C9Y1_9PROT</name>
<dbReference type="GO" id="GO:0005886">
    <property type="term" value="C:plasma membrane"/>
    <property type="evidence" value="ECO:0007669"/>
    <property type="project" value="UniProtKB-SubCell"/>
</dbReference>
<feature type="transmembrane region" description="Helical" evidence="6">
    <location>
        <begin position="165"/>
        <end position="186"/>
    </location>
</feature>
<dbReference type="GO" id="GO:0022857">
    <property type="term" value="F:transmembrane transporter activity"/>
    <property type="evidence" value="ECO:0007669"/>
    <property type="project" value="InterPro"/>
</dbReference>
<evidence type="ECO:0000256" key="4">
    <source>
        <dbReference type="ARBA" id="ARBA00022989"/>
    </source>
</evidence>
<dbReference type="STRING" id="560819.SAMN05428998_11948"/>
<evidence type="ECO:0000256" key="2">
    <source>
        <dbReference type="ARBA" id="ARBA00022475"/>
    </source>
</evidence>
<dbReference type="InterPro" id="IPR011701">
    <property type="entry name" value="MFS"/>
</dbReference>
<dbReference type="Proteomes" id="UP000192917">
    <property type="component" value="Unassembled WGS sequence"/>
</dbReference>
<dbReference type="InterPro" id="IPR036259">
    <property type="entry name" value="MFS_trans_sf"/>
</dbReference>
<dbReference type="Pfam" id="PF07690">
    <property type="entry name" value="MFS_1"/>
    <property type="match status" value="2"/>
</dbReference>
<feature type="transmembrane region" description="Helical" evidence="6">
    <location>
        <begin position="349"/>
        <end position="370"/>
    </location>
</feature>
<feature type="transmembrane region" description="Helical" evidence="6">
    <location>
        <begin position="317"/>
        <end position="337"/>
    </location>
</feature>
<keyword evidence="2" id="KW-1003">Cell membrane</keyword>
<gene>
    <name evidence="7" type="ORF">SAMN05428998_11948</name>
</gene>
<evidence type="ECO:0000256" key="3">
    <source>
        <dbReference type="ARBA" id="ARBA00022692"/>
    </source>
</evidence>
<feature type="transmembrane region" description="Helical" evidence="6">
    <location>
        <begin position="254"/>
        <end position="274"/>
    </location>
</feature>
<proteinExistence type="predicted"/>
<dbReference type="SUPFAM" id="SSF103473">
    <property type="entry name" value="MFS general substrate transporter"/>
    <property type="match status" value="1"/>
</dbReference>
<dbReference type="PANTHER" id="PTHR23513:SF6">
    <property type="entry name" value="MAJOR FACILITATOR SUPERFAMILY ASSOCIATED DOMAIN-CONTAINING PROTEIN"/>
    <property type="match status" value="1"/>
</dbReference>
<feature type="transmembrane region" description="Helical" evidence="6">
    <location>
        <begin position="73"/>
        <end position="94"/>
    </location>
</feature>
<accession>A0A1Y6C9Y1</accession>
<comment type="subcellular location">
    <subcellularLocation>
        <location evidence="1">Cell membrane</location>
        <topology evidence="1">Multi-pass membrane protein</topology>
    </subcellularLocation>
</comment>
<keyword evidence="3 6" id="KW-0812">Transmembrane</keyword>
<organism evidence="7 8">
    <name type="scientific">Tistlia consotensis USBA 355</name>
    <dbReference type="NCBI Taxonomy" id="560819"/>
    <lineage>
        <taxon>Bacteria</taxon>
        <taxon>Pseudomonadati</taxon>
        <taxon>Pseudomonadota</taxon>
        <taxon>Alphaproteobacteria</taxon>
        <taxon>Rhodospirillales</taxon>
        <taxon>Rhodovibrionaceae</taxon>
        <taxon>Tistlia</taxon>
    </lineage>
</organism>
<sequence length="407" mass="41491">MQLLGNQARYLCCVFLAAFGRGTQLLAAIYFLYLDTGDLHPAALLVAAHALALAGCSLVLRSNALAERLDARGVVAAAILCHGAVSATIALLAFGQDLTRDGLLALYALHGAISSVGMPASLSLRHAVARQDRAVHGQALPKGLTGLGRALGALAGGLIVDRYGIAVAFAVPLLTLLPALAAALSIRLPAVHGPTGGPSPEAGQGRLLWSGLAAIRRNPAMRSAAVIFVAFNVFAAPVHRLLPDIAQKLGSSASALGALTASLLVGGLLLVPLAEALGQRMALHRLMLLSLLGQALLLILLGLYLDQASPSPAVVPLLLGLLGFLLAYPAAVVLAVLQSHSPHPARRGVLTAYTNLGLVAPVSGVGLALLADAFEIQPVMLACGSALLCLALLQSGRIRSLSIASGS</sequence>
<protein>
    <submittedName>
        <fullName evidence="7">Major Facilitator Superfamily protein</fullName>
    </submittedName>
</protein>
<evidence type="ECO:0000256" key="5">
    <source>
        <dbReference type="ARBA" id="ARBA00023136"/>
    </source>
</evidence>
<feature type="transmembrane region" description="Helical" evidence="6">
    <location>
        <begin position="224"/>
        <end position="242"/>
    </location>
</feature>
<feature type="transmembrane region" description="Helical" evidence="6">
    <location>
        <begin position="12"/>
        <end position="33"/>
    </location>
</feature>
<keyword evidence="5 6" id="KW-0472">Membrane</keyword>
<feature type="transmembrane region" description="Helical" evidence="6">
    <location>
        <begin position="39"/>
        <end position="61"/>
    </location>
</feature>
<feature type="transmembrane region" description="Helical" evidence="6">
    <location>
        <begin position="376"/>
        <end position="393"/>
    </location>
</feature>
<dbReference type="AlphaFoldDB" id="A0A1Y6C9Y1"/>
<evidence type="ECO:0000256" key="1">
    <source>
        <dbReference type="ARBA" id="ARBA00004651"/>
    </source>
</evidence>
<evidence type="ECO:0000256" key="6">
    <source>
        <dbReference type="SAM" id="Phobius"/>
    </source>
</evidence>
<dbReference type="PANTHER" id="PTHR23513">
    <property type="entry name" value="INTEGRAL MEMBRANE EFFLUX PROTEIN-RELATED"/>
    <property type="match status" value="1"/>
</dbReference>